<sequence length="93" mass="10580">MQYLLEATPDLLLYSFYASIVLTTFLSITYGLLQVRPCHYDVPKLSDESKLDHSKILQATTNKNVANSPTSWIRRSIRLKAMSKDDGPLCFLI</sequence>
<dbReference type="RefSeq" id="WP_336588331.1">
    <property type="nucleotide sequence ID" value="NZ_JBBAXC010000017.1"/>
</dbReference>
<dbReference type="EMBL" id="JBBAXC010000017">
    <property type="protein sequence ID" value="MEI5908886.1"/>
    <property type="molecule type" value="Genomic_DNA"/>
</dbReference>
<keyword evidence="1" id="KW-1133">Transmembrane helix</keyword>
<dbReference type="Proteomes" id="UP001312865">
    <property type="component" value="Unassembled WGS sequence"/>
</dbReference>
<accession>A0ABU8HHM9</accession>
<keyword evidence="1" id="KW-0812">Transmembrane</keyword>
<evidence type="ECO:0000313" key="2">
    <source>
        <dbReference type="EMBL" id="MEI5908886.1"/>
    </source>
</evidence>
<feature type="transmembrane region" description="Helical" evidence="1">
    <location>
        <begin position="12"/>
        <end position="33"/>
    </location>
</feature>
<proteinExistence type="predicted"/>
<evidence type="ECO:0000256" key="1">
    <source>
        <dbReference type="SAM" id="Phobius"/>
    </source>
</evidence>
<reference evidence="2 3" key="1">
    <citation type="journal article" date="2018" name="J. Microbiol.">
        <title>Bacillus spongiae sp. nov., isolated from sponge of Jeju Island.</title>
        <authorList>
            <person name="Lee G.E."/>
            <person name="Im W.T."/>
            <person name="Park J.S."/>
        </authorList>
    </citation>
    <scope>NUCLEOTIDE SEQUENCE [LARGE SCALE GENOMIC DNA]</scope>
    <source>
        <strain evidence="2 3">135PIL107-10</strain>
    </source>
</reference>
<keyword evidence="1" id="KW-0472">Membrane</keyword>
<keyword evidence="3" id="KW-1185">Reference proteome</keyword>
<name>A0ABU8HHM9_9BACI</name>
<organism evidence="2 3">
    <name type="scientific">Bacillus spongiae</name>
    <dbReference type="NCBI Taxonomy" id="2683610"/>
    <lineage>
        <taxon>Bacteria</taxon>
        <taxon>Bacillati</taxon>
        <taxon>Bacillota</taxon>
        <taxon>Bacilli</taxon>
        <taxon>Bacillales</taxon>
        <taxon>Bacillaceae</taxon>
        <taxon>Bacillus</taxon>
    </lineage>
</organism>
<comment type="caution">
    <text evidence="2">The sequence shown here is derived from an EMBL/GenBank/DDBJ whole genome shotgun (WGS) entry which is preliminary data.</text>
</comment>
<evidence type="ECO:0000313" key="3">
    <source>
        <dbReference type="Proteomes" id="UP001312865"/>
    </source>
</evidence>
<gene>
    <name evidence="2" type="ORF">WAK64_17695</name>
</gene>
<protein>
    <submittedName>
        <fullName evidence="2">Uncharacterized protein</fullName>
    </submittedName>
</protein>